<protein>
    <submittedName>
        <fullName evidence="3">Uncharacterized protein</fullName>
    </submittedName>
</protein>
<organism evidence="3 4">
    <name type="scientific">Mycena alexandri</name>
    <dbReference type="NCBI Taxonomy" id="1745969"/>
    <lineage>
        <taxon>Eukaryota</taxon>
        <taxon>Fungi</taxon>
        <taxon>Dikarya</taxon>
        <taxon>Basidiomycota</taxon>
        <taxon>Agaricomycotina</taxon>
        <taxon>Agaricomycetes</taxon>
        <taxon>Agaricomycetidae</taxon>
        <taxon>Agaricales</taxon>
        <taxon>Marasmiineae</taxon>
        <taxon>Mycenaceae</taxon>
        <taxon>Mycena</taxon>
    </lineage>
</organism>
<feature type="transmembrane region" description="Helical" evidence="2">
    <location>
        <begin position="90"/>
        <end position="113"/>
    </location>
</feature>
<feature type="region of interest" description="Disordered" evidence="1">
    <location>
        <begin position="240"/>
        <end position="270"/>
    </location>
</feature>
<reference evidence="3" key="1">
    <citation type="submission" date="2023-03" db="EMBL/GenBank/DDBJ databases">
        <title>Massive genome expansion in bonnet fungi (Mycena s.s.) driven by repeated elements and novel gene families across ecological guilds.</title>
        <authorList>
            <consortium name="Lawrence Berkeley National Laboratory"/>
            <person name="Harder C.B."/>
            <person name="Miyauchi S."/>
            <person name="Viragh M."/>
            <person name="Kuo A."/>
            <person name="Thoen E."/>
            <person name="Andreopoulos B."/>
            <person name="Lu D."/>
            <person name="Skrede I."/>
            <person name="Drula E."/>
            <person name="Henrissat B."/>
            <person name="Morin E."/>
            <person name="Kohler A."/>
            <person name="Barry K."/>
            <person name="LaButti K."/>
            <person name="Morin E."/>
            <person name="Salamov A."/>
            <person name="Lipzen A."/>
            <person name="Mereny Z."/>
            <person name="Hegedus B."/>
            <person name="Baldrian P."/>
            <person name="Stursova M."/>
            <person name="Weitz H."/>
            <person name="Taylor A."/>
            <person name="Grigoriev I.V."/>
            <person name="Nagy L.G."/>
            <person name="Martin F."/>
            <person name="Kauserud H."/>
        </authorList>
    </citation>
    <scope>NUCLEOTIDE SEQUENCE</scope>
    <source>
        <strain evidence="3">CBHHK200</strain>
    </source>
</reference>
<dbReference type="AlphaFoldDB" id="A0AAD6SKV7"/>
<feature type="compositionally biased region" description="Polar residues" evidence="1">
    <location>
        <begin position="244"/>
        <end position="270"/>
    </location>
</feature>
<accession>A0AAD6SKV7</accession>
<feature type="transmembrane region" description="Helical" evidence="2">
    <location>
        <begin position="186"/>
        <end position="206"/>
    </location>
</feature>
<dbReference type="Proteomes" id="UP001218188">
    <property type="component" value="Unassembled WGS sequence"/>
</dbReference>
<name>A0AAD6SKV7_9AGAR</name>
<sequence>YNGLRRTWQIMLVLGSYICSTMHASLNWWYYSKAINDNELPGGPGLLFSLTHLPVWLEGTGDTFFCLNIFMADCLFVWRCWTVWNRRWQIVVLPIFATLAGAGQFFFAFRIILSRLPLSPFVLWSPSLWLKKSQEFIKLSTVYFSLSVATSSTTTFLISLRIVLVQKMSKRTETGSAHSFNPIMEILIESAVLYSVTLLTFVVLDIKKNTNVYYAQNIHAQMGLAPLLIILRVTAGHSRPKEQWSGTPSGSLKFAPSNSTQTANKLDSDA</sequence>
<feature type="non-terminal residue" evidence="3">
    <location>
        <position position="1"/>
    </location>
</feature>
<feature type="transmembrane region" description="Helical" evidence="2">
    <location>
        <begin position="12"/>
        <end position="31"/>
    </location>
</feature>
<feature type="transmembrane region" description="Helical" evidence="2">
    <location>
        <begin position="142"/>
        <end position="165"/>
    </location>
</feature>
<gene>
    <name evidence="3" type="ORF">C8F04DRAFT_964554</name>
</gene>
<dbReference type="EMBL" id="JARJCM010000117">
    <property type="protein sequence ID" value="KAJ7027970.1"/>
    <property type="molecule type" value="Genomic_DNA"/>
</dbReference>
<evidence type="ECO:0000256" key="2">
    <source>
        <dbReference type="SAM" id="Phobius"/>
    </source>
</evidence>
<comment type="caution">
    <text evidence="3">The sequence shown here is derived from an EMBL/GenBank/DDBJ whole genome shotgun (WGS) entry which is preliminary data.</text>
</comment>
<proteinExistence type="predicted"/>
<evidence type="ECO:0000256" key="1">
    <source>
        <dbReference type="SAM" id="MobiDB-lite"/>
    </source>
</evidence>
<evidence type="ECO:0000313" key="3">
    <source>
        <dbReference type="EMBL" id="KAJ7027970.1"/>
    </source>
</evidence>
<evidence type="ECO:0000313" key="4">
    <source>
        <dbReference type="Proteomes" id="UP001218188"/>
    </source>
</evidence>
<keyword evidence="2" id="KW-0812">Transmembrane</keyword>
<feature type="transmembrane region" description="Helical" evidence="2">
    <location>
        <begin position="218"/>
        <end position="235"/>
    </location>
</feature>
<keyword evidence="2" id="KW-1133">Transmembrane helix</keyword>
<feature type="transmembrane region" description="Helical" evidence="2">
    <location>
        <begin position="55"/>
        <end position="78"/>
    </location>
</feature>
<keyword evidence="4" id="KW-1185">Reference proteome</keyword>
<keyword evidence="2" id="KW-0472">Membrane</keyword>